<sequence>MVAMEKHISSALSIWVRPRGFHRLCPPQFISHRISMSRKKPTFRFGKIGYLPTSKIVKCNVV</sequence>
<reference evidence="2" key="3">
    <citation type="submission" date="2020-12" db="UniProtKB">
        <authorList>
            <consortium name="EnsemblPlants"/>
        </authorList>
    </citation>
    <scope>IDENTIFICATION</scope>
</reference>
<evidence type="ECO:0000313" key="3">
    <source>
        <dbReference type="Proteomes" id="UP000006727"/>
    </source>
</evidence>
<protein>
    <submittedName>
        <fullName evidence="1 2">Uncharacterized protein</fullName>
    </submittedName>
</protein>
<evidence type="ECO:0000313" key="2">
    <source>
        <dbReference type="EnsemblPlants" id="PAC:32900847.CDS.1"/>
    </source>
</evidence>
<dbReference type="EMBL" id="ABEU02000010">
    <property type="protein sequence ID" value="PNR47211.1"/>
    <property type="molecule type" value="Genomic_DNA"/>
</dbReference>
<dbReference type="EnsemblPlants" id="Pp3c10_24620V3.1">
    <property type="protein sequence ID" value="PAC:32900847.CDS.1"/>
    <property type="gene ID" value="Pp3c10_24620"/>
</dbReference>
<reference evidence="1 3" key="1">
    <citation type="journal article" date="2008" name="Science">
        <title>The Physcomitrella genome reveals evolutionary insights into the conquest of land by plants.</title>
        <authorList>
            <person name="Rensing S."/>
            <person name="Lang D."/>
            <person name="Zimmer A."/>
            <person name="Terry A."/>
            <person name="Salamov A."/>
            <person name="Shapiro H."/>
            <person name="Nishiyama T."/>
            <person name="Perroud P.-F."/>
            <person name="Lindquist E."/>
            <person name="Kamisugi Y."/>
            <person name="Tanahashi T."/>
            <person name="Sakakibara K."/>
            <person name="Fujita T."/>
            <person name="Oishi K."/>
            <person name="Shin-I T."/>
            <person name="Kuroki Y."/>
            <person name="Toyoda A."/>
            <person name="Suzuki Y."/>
            <person name="Hashimoto A."/>
            <person name="Yamaguchi K."/>
            <person name="Sugano A."/>
            <person name="Kohara Y."/>
            <person name="Fujiyama A."/>
            <person name="Anterola A."/>
            <person name="Aoki S."/>
            <person name="Ashton N."/>
            <person name="Barbazuk W.B."/>
            <person name="Barker E."/>
            <person name="Bennetzen J."/>
            <person name="Bezanilla M."/>
            <person name="Blankenship R."/>
            <person name="Cho S.H."/>
            <person name="Dutcher S."/>
            <person name="Estelle M."/>
            <person name="Fawcett J.A."/>
            <person name="Gundlach H."/>
            <person name="Hanada K."/>
            <person name="Heyl A."/>
            <person name="Hicks K.A."/>
            <person name="Hugh J."/>
            <person name="Lohr M."/>
            <person name="Mayer K."/>
            <person name="Melkozernov A."/>
            <person name="Murata T."/>
            <person name="Nelson D."/>
            <person name="Pils B."/>
            <person name="Prigge M."/>
            <person name="Reiss B."/>
            <person name="Renner T."/>
            <person name="Rombauts S."/>
            <person name="Rushton P."/>
            <person name="Sanderfoot A."/>
            <person name="Schween G."/>
            <person name="Shiu S.-H."/>
            <person name="Stueber K."/>
            <person name="Theodoulou F.L."/>
            <person name="Tu H."/>
            <person name="Van de Peer Y."/>
            <person name="Verrier P.J."/>
            <person name="Waters E."/>
            <person name="Wood A."/>
            <person name="Yang L."/>
            <person name="Cove D."/>
            <person name="Cuming A."/>
            <person name="Hasebe M."/>
            <person name="Lucas S."/>
            <person name="Mishler D.B."/>
            <person name="Reski R."/>
            <person name="Grigoriev I."/>
            <person name="Quatrano R.S."/>
            <person name="Boore J.L."/>
        </authorList>
    </citation>
    <scope>NUCLEOTIDE SEQUENCE [LARGE SCALE GENOMIC DNA]</scope>
    <source>
        <strain evidence="2 3">cv. Gransden 2004</strain>
    </source>
</reference>
<dbReference type="AlphaFoldDB" id="A0A2K1K0B0"/>
<reference evidence="1 3" key="2">
    <citation type="journal article" date="2018" name="Plant J.">
        <title>The Physcomitrella patens chromosome-scale assembly reveals moss genome structure and evolution.</title>
        <authorList>
            <person name="Lang D."/>
            <person name="Ullrich K.K."/>
            <person name="Murat F."/>
            <person name="Fuchs J."/>
            <person name="Jenkins J."/>
            <person name="Haas F.B."/>
            <person name="Piednoel M."/>
            <person name="Gundlach H."/>
            <person name="Van Bel M."/>
            <person name="Meyberg R."/>
            <person name="Vives C."/>
            <person name="Morata J."/>
            <person name="Symeonidi A."/>
            <person name="Hiss M."/>
            <person name="Muchero W."/>
            <person name="Kamisugi Y."/>
            <person name="Saleh O."/>
            <person name="Blanc G."/>
            <person name="Decker E.L."/>
            <person name="van Gessel N."/>
            <person name="Grimwood J."/>
            <person name="Hayes R.D."/>
            <person name="Graham S.W."/>
            <person name="Gunter L.E."/>
            <person name="McDaniel S.F."/>
            <person name="Hoernstein S.N.W."/>
            <person name="Larsson A."/>
            <person name="Li F.W."/>
            <person name="Perroud P.F."/>
            <person name="Phillips J."/>
            <person name="Ranjan P."/>
            <person name="Rokshar D.S."/>
            <person name="Rothfels C.J."/>
            <person name="Schneider L."/>
            <person name="Shu S."/>
            <person name="Stevenson D.W."/>
            <person name="Thummler F."/>
            <person name="Tillich M."/>
            <person name="Villarreal Aguilar J.C."/>
            <person name="Widiez T."/>
            <person name="Wong G.K."/>
            <person name="Wymore A."/>
            <person name="Zhang Y."/>
            <person name="Zimmer A.D."/>
            <person name="Quatrano R.S."/>
            <person name="Mayer K.F.X."/>
            <person name="Goodstein D."/>
            <person name="Casacuberta J.M."/>
            <person name="Vandepoele K."/>
            <person name="Reski R."/>
            <person name="Cuming A.C."/>
            <person name="Tuskan G.A."/>
            <person name="Maumus F."/>
            <person name="Salse J."/>
            <person name="Schmutz J."/>
            <person name="Rensing S.A."/>
        </authorList>
    </citation>
    <scope>NUCLEOTIDE SEQUENCE [LARGE SCALE GENOMIC DNA]</scope>
    <source>
        <strain evidence="2 3">cv. Gransden 2004</strain>
    </source>
</reference>
<keyword evidence="3" id="KW-1185">Reference proteome</keyword>
<gene>
    <name evidence="1" type="ORF">PHYPA_014331</name>
</gene>
<evidence type="ECO:0000313" key="1">
    <source>
        <dbReference type="EMBL" id="PNR47211.1"/>
    </source>
</evidence>
<dbReference type="Gramene" id="Pp3c10_24620V3.1">
    <property type="protein sequence ID" value="PAC:32900847.CDS.1"/>
    <property type="gene ID" value="Pp3c10_24620"/>
</dbReference>
<accession>A0A2K1K0B0</accession>
<organism evidence="1">
    <name type="scientific">Physcomitrium patens</name>
    <name type="common">Spreading-leaved earth moss</name>
    <name type="synonym">Physcomitrella patens</name>
    <dbReference type="NCBI Taxonomy" id="3218"/>
    <lineage>
        <taxon>Eukaryota</taxon>
        <taxon>Viridiplantae</taxon>
        <taxon>Streptophyta</taxon>
        <taxon>Embryophyta</taxon>
        <taxon>Bryophyta</taxon>
        <taxon>Bryophytina</taxon>
        <taxon>Bryopsida</taxon>
        <taxon>Funariidae</taxon>
        <taxon>Funariales</taxon>
        <taxon>Funariaceae</taxon>
        <taxon>Physcomitrium</taxon>
    </lineage>
</organism>
<dbReference type="InParanoid" id="A0A2K1K0B0"/>
<name>A0A2K1K0B0_PHYPA</name>
<proteinExistence type="predicted"/>
<dbReference type="Proteomes" id="UP000006727">
    <property type="component" value="Chromosome 10"/>
</dbReference>